<name>A0ABV1AUM1_9FIRM</name>
<evidence type="ECO:0000313" key="2">
    <source>
        <dbReference type="Proteomes" id="UP001457197"/>
    </source>
</evidence>
<gene>
    <name evidence="1" type="ORF">WMO44_04025</name>
</gene>
<evidence type="ECO:0000313" key="1">
    <source>
        <dbReference type="EMBL" id="MEQ2361318.1"/>
    </source>
</evidence>
<organism evidence="1 2">
    <name type="scientific">Faecalibacterium tardum</name>
    <dbReference type="NCBI Taxonomy" id="3133156"/>
    <lineage>
        <taxon>Bacteria</taxon>
        <taxon>Bacillati</taxon>
        <taxon>Bacillota</taxon>
        <taxon>Clostridia</taxon>
        <taxon>Eubacteriales</taxon>
        <taxon>Oscillospiraceae</taxon>
        <taxon>Faecalibacterium</taxon>
    </lineage>
</organism>
<proteinExistence type="predicted"/>
<reference evidence="1 2" key="1">
    <citation type="submission" date="2024-03" db="EMBL/GenBank/DDBJ databases">
        <title>Human intestinal bacterial collection.</title>
        <authorList>
            <person name="Pauvert C."/>
            <person name="Hitch T.C.A."/>
            <person name="Clavel T."/>
        </authorList>
    </citation>
    <scope>NUCLEOTIDE SEQUENCE [LARGE SCALE GENOMIC DNA]</scope>
    <source>
        <strain evidence="1 2">CLA-AA-H175</strain>
    </source>
</reference>
<accession>A0ABV1AUM1</accession>
<evidence type="ECO:0008006" key="3">
    <source>
        <dbReference type="Google" id="ProtNLM"/>
    </source>
</evidence>
<dbReference type="Proteomes" id="UP001457197">
    <property type="component" value="Unassembled WGS sequence"/>
</dbReference>
<sequence length="55" mass="6565">MKEKRRWKVFTYNGKEIFAYTIFGEGADEEEATIALLAYENHCYPEAIHVHKEMR</sequence>
<dbReference type="RefSeq" id="WP_349151824.1">
    <property type="nucleotide sequence ID" value="NZ_JBBMEO010000003.1"/>
</dbReference>
<dbReference type="EMBL" id="JBBMEO010000003">
    <property type="protein sequence ID" value="MEQ2361318.1"/>
    <property type="molecule type" value="Genomic_DNA"/>
</dbReference>
<comment type="caution">
    <text evidence="1">The sequence shown here is derived from an EMBL/GenBank/DDBJ whole genome shotgun (WGS) entry which is preliminary data.</text>
</comment>
<protein>
    <recommendedName>
        <fullName evidence="3">Phage protein</fullName>
    </recommendedName>
</protein>
<keyword evidence="2" id="KW-1185">Reference proteome</keyword>